<feature type="binding site" evidence="5">
    <location>
        <position position="64"/>
    </location>
    <ligand>
        <name>substrate</name>
    </ligand>
</feature>
<dbReference type="InterPro" id="IPR015813">
    <property type="entry name" value="Pyrv/PenolPyrv_kinase-like_dom"/>
</dbReference>
<evidence type="ECO:0000256" key="4">
    <source>
        <dbReference type="ARBA" id="ARBA00022842"/>
    </source>
</evidence>
<dbReference type="EMBL" id="CP042304">
    <property type="protein sequence ID" value="QDZ12438.1"/>
    <property type="molecule type" value="Genomic_DNA"/>
</dbReference>
<dbReference type="AlphaFoldDB" id="A0A5B8LVP7"/>
<keyword evidence="4 6" id="KW-0460">Magnesium</keyword>
<evidence type="ECO:0000313" key="9">
    <source>
        <dbReference type="Proteomes" id="UP000315364"/>
    </source>
</evidence>
<evidence type="ECO:0000256" key="6">
    <source>
        <dbReference type="PIRSR" id="PIRSR015582-2"/>
    </source>
</evidence>
<dbReference type="RefSeq" id="WP_146291465.1">
    <property type="nucleotide sequence ID" value="NZ_CP042304.1"/>
</dbReference>
<dbReference type="Gene3D" id="3.20.20.60">
    <property type="entry name" value="Phosphoenolpyruvate-binding domains"/>
    <property type="match status" value="1"/>
</dbReference>
<dbReference type="PANTHER" id="PTHR32308:SF10">
    <property type="entry name" value="CITRATE LYASE SUBUNIT BETA"/>
    <property type="match status" value="1"/>
</dbReference>
<dbReference type="GO" id="GO:0006107">
    <property type="term" value="P:oxaloacetate metabolic process"/>
    <property type="evidence" value="ECO:0007669"/>
    <property type="project" value="TreeGrafter"/>
</dbReference>
<evidence type="ECO:0000256" key="2">
    <source>
        <dbReference type="ARBA" id="ARBA00005568"/>
    </source>
</evidence>
<dbReference type="InterPro" id="IPR011206">
    <property type="entry name" value="Citrate_lyase_beta/mcl1/mcl2"/>
</dbReference>
<accession>A0A5B8LVP7</accession>
<evidence type="ECO:0000256" key="5">
    <source>
        <dbReference type="PIRSR" id="PIRSR015582-1"/>
    </source>
</evidence>
<feature type="binding site" evidence="6">
    <location>
        <position position="123"/>
    </location>
    <ligand>
        <name>Mg(2+)</name>
        <dbReference type="ChEBI" id="CHEBI:18420"/>
    </ligand>
</feature>
<evidence type="ECO:0000259" key="7">
    <source>
        <dbReference type="Pfam" id="PF03328"/>
    </source>
</evidence>
<name>A0A5B8LVP7_9HYPH</name>
<comment type="similarity">
    <text evidence="2">Belongs to the HpcH/HpaI aldolase family.</text>
</comment>
<evidence type="ECO:0000313" key="8">
    <source>
        <dbReference type="EMBL" id="QDZ12438.1"/>
    </source>
</evidence>
<dbReference type="PANTHER" id="PTHR32308">
    <property type="entry name" value="LYASE BETA SUBUNIT, PUTATIVE (AFU_ORTHOLOGUE AFUA_4G13030)-RELATED"/>
    <property type="match status" value="1"/>
</dbReference>
<proteinExistence type="inferred from homology"/>
<dbReference type="GO" id="GO:0000287">
    <property type="term" value="F:magnesium ion binding"/>
    <property type="evidence" value="ECO:0007669"/>
    <property type="project" value="TreeGrafter"/>
</dbReference>
<dbReference type="InterPro" id="IPR040442">
    <property type="entry name" value="Pyrv_kinase-like_dom_sf"/>
</dbReference>
<dbReference type="PIRSF" id="PIRSF015582">
    <property type="entry name" value="Cit_lyase_B"/>
    <property type="match status" value="1"/>
</dbReference>
<feature type="binding site" evidence="6">
    <location>
        <position position="149"/>
    </location>
    <ligand>
        <name>Mg(2+)</name>
        <dbReference type="ChEBI" id="CHEBI:18420"/>
    </ligand>
</feature>
<reference evidence="8 9" key="1">
    <citation type="submission" date="2019-07" db="EMBL/GenBank/DDBJ databases">
        <title>Full genome sequence of Devosia sp. Gsoil 520.</title>
        <authorList>
            <person name="Im W.-T."/>
        </authorList>
    </citation>
    <scope>NUCLEOTIDE SEQUENCE [LARGE SCALE GENOMIC DNA]</scope>
    <source>
        <strain evidence="8 9">Gsoil 520</strain>
    </source>
</reference>
<keyword evidence="3 6" id="KW-0479">Metal-binding</keyword>
<dbReference type="GO" id="GO:0016829">
    <property type="term" value="F:lyase activity"/>
    <property type="evidence" value="ECO:0007669"/>
    <property type="project" value="UniProtKB-KW"/>
</dbReference>
<dbReference type="KEGG" id="dea:FPZ08_17770"/>
<organism evidence="8 9">
    <name type="scientific">Devosia ginsengisoli</name>
    <dbReference type="NCBI Taxonomy" id="400770"/>
    <lineage>
        <taxon>Bacteria</taxon>
        <taxon>Pseudomonadati</taxon>
        <taxon>Pseudomonadota</taxon>
        <taxon>Alphaproteobacteria</taxon>
        <taxon>Hyphomicrobiales</taxon>
        <taxon>Devosiaceae</taxon>
        <taxon>Devosia</taxon>
    </lineage>
</organism>
<comment type="cofactor">
    <cofactor evidence="1">
        <name>Mg(2+)</name>
        <dbReference type="ChEBI" id="CHEBI:18420"/>
    </cofactor>
</comment>
<evidence type="ECO:0000256" key="1">
    <source>
        <dbReference type="ARBA" id="ARBA00001946"/>
    </source>
</evidence>
<dbReference type="SUPFAM" id="SSF51621">
    <property type="entry name" value="Phosphoenolpyruvate/pyruvate domain"/>
    <property type="match status" value="1"/>
</dbReference>
<evidence type="ECO:0000256" key="3">
    <source>
        <dbReference type="ARBA" id="ARBA00022723"/>
    </source>
</evidence>
<feature type="binding site" evidence="5">
    <location>
        <position position="123"/>
    </location>
    <ligand>
        <name>substrate</name>
    </ligand>
</feature>
<dbReference type="Proteomes" id="UP000315364">
    <property type="component" value="Chromosome"/>
</dbReference>
<dbReference type="Pfam" id="PF03328">
    <property type="entry name" value="HpcH_HpaI"/>
    <property type="match status" value="1"/>
</dbReference>
<gene>
    <name evidence="8" type="ORF">FPZ08_17770</name>
</gene>
<sequence>MIRSLLYVPAHSERFIAKAHERGADAIILDLEDAVPQEHKLAAREGLAESVQAVGRSGARVFVRINSGELAREDAAAACLAGAEGLYVPKVRDAHVLGELAAFLHDLEVPLRREPMSFVPVLEDPGAILDARLIARAPRVLALATGGEDLALAMGGMPTPDVLRLPKLLVHYAAKAEGVLSFGLLRSTADYADSDGIVAAAKEARAHGFDGAACVHPAVVPLLNAGFAPDAAELDWARRVVAAAESGDGAFVVDGRMVDAPVIARARRVLGLG</sequence>
<keyword evidence="8" id="KW-0456">Lyase</keyword>
<feature type="domain" description="HpcH/HpaI aldolase/citrate lyase" evidence="7">
    <location>
        <begin position="3"/>
        <end position="217"/>
    </location>
</feature>
<dbReference type="InterPro" id="IPR005000">
    <property type="entry name" value="Aldolase/citrate-lyase_domain"/>
</dbReference>
<dbReference type="OrthoDB" id="9800547at2"/>
<keyword evidence="9" id="KW-1185">Reference proteome</keyword>
<protein>
    <submittedName>
        <fullName evidence="8">CoA ester lyase</fullName>
    </submittedName>
</protein>